<dbReference type="Proteomes" id="UP000789366">
    <property type="component" value="Unassembled WGS sequence"/>
</dbReference>
<name>A0ACA9KX24_9GLOM</name>
<comment type="caution">
    <text evidence="1">The sequence shown here is derived from an EMBL/GenBank/DDBJ whole genome shotgun (WGS) entry which is preliminary data.</text>
</comment>
<protein>
    <submittedName>
        <fullName evidence="1">3549_t:CDS:1</fullName>
    </submittedName>
</protein>
<accession>A0ACA9KX24</accession>
<reference evidence="1" key="1">
    <citation type="submission" date="2021-06" db="EMBL/GenBank/DDBJ databases">
        <authorList>
            <person name="Kallberg Y."/>
            <person name="Tangrot J."/>
            <person name="Rosling A."/>
        </authorList>
    </citation>
    <scope>NUCLEOTIDE SEQUENCE</scope>
    <source>
        <strain evidence="1">28 12/20/2015</strain>
    </source>
</reference>
<gene>
    <name evidence="1" type="ORF">SPELUC_LOCUS2771</name>
</gene>
<dbReference type="EMBL" id="CAJVPW010001950">
    <property type="protein sequence ID" value="CAG8495755.1"/>
    <property type="molecule type" value="Genomic_DNA"/>
</dbReference>
<evidence type="ECO:0000313" key="2">
    <source>
        <dbReference type="Proteomes" id="UP000789366"/>
    </source>
</evidence>
<evidence type="ECO:0000313" key="1">
    <source>
        <dbReference type="EMBL" id="CAG8495755.1"/>
    </source>
</evidence>
<proteinExistence type="predicted"/>
<organism evidence="1 2">
    <name type="scientific">Cetraspora pellucida</name>
    <dbReference type="NCBI Taxonomy" id="1433469"/>
    <lineage>
        <taxon>Eukaryota</taxon>
        <taxon>Fungi</taxon>
        <taxon>Fungi incertae sedis</taxon>
        <taxon>Mucoromycota</taxon>
        <taxon>Glomeromycotina</taxon>
        <taxon>Glomeromycetes</taxon>
        <taxon>Diversisporales</taxon>
        <taxon>Gigasporaceae</taxon>
        <taxon>Cetraspora</taxon>
    </lineage>
</organism>
<sequence>MTDLQNKKADITYAQLFQAAPNIRKEALKVLRPRRVTKGKLAEFCLNKNDDSYITSMYCNAQVNSRPVILILDSGSSGCVVSAGFLKDAGITIDRPSTVMMTGVHGEQKRPLGEIDEFPVTVGGKTITSRSVVTDARNYMPANIGDRIVRAGTNEERKKGDGGSDTESNEDYNDDDKSSEEDKFKEEDKYVEEKGLISQTYLYFKFYPMRKETDIACGLCLRRGHFEMDCLWNEYKDVFAHEPNQLGRTSVVQHEIHTEEGPPDRIEFLGYEISGEGIAAAESKVSAIKNFPQPKNVRALRGFLGLAGFYRRFIKDFAGLVASLYKLLKLGEDYEWKIEQQAAFDELKQRLTMSPVLAHPQDNKNYILYTDASHLALGAVLCQPENDGFERVVEYASRSTKPAEKNYTITELECTAIMWAIKKFYQYLHGTQFVIVTNHTALTYLNNMLNPTGRIARILKRDEVRMVLEALHDDPTSGHLGEGATIEKARSRYHWNQMIEDIKSYIRSCDACQRHGRPKIQEALHPIQVTQPFDRVEMDIVGPLPLIRNAESVATFVLEDIVG</sequence>
<keyword evidence="2" id="KW-1185">Reference proteome</keyword>